<dbReference type="InterPro" id="IPR002068">
    <property type="entry name" value="A-crystallin/Hsp20_dom"/>
</dbReference>
<evidence type="ECO:0000256" key="1">
    <source>
        <dbReference type="ARBA" id="ARBA00023016"/>
    </source>
</evidence>
<dbReference type="GeneID" id="108736376"/>
<organism evidence="5 6">
    <name type="scientific">Agrilus planipennis</name>
    <name type="common">Emerald ash borer</name>
    <name type="synonym">Agrilus marcopoli</name>
    <dbReference type="NCBI Taxonomy" id="224129"/>
    <lineage>
        <taxon>Eukaryota</taxon>
        <taxon>Metazoa</taxon>
        <taxon>Ecdysozoa</taxon>
        <taxon>Arthropoda</taxon>
        <taxon>Hexapoda</taxon>
        <taxon>Insecta</taxon>
        <taxon>Pterygota</taxon>
        <taxon>Neoptera</taxon>
        <taxon>Endopterygota</taxon>
        <taxon>Coleoptera</taxon>
        <taxon>Polyphaga</taxon>
        <taxon>Elateriformia</taxon>
        <taxon>Buprestoidea</taxon>
        <taxon>Buprestidae</taxon>
        <taxon>Agrilinae</taxon>
        <taxon>Agrilus</taxon>
    </lineage>
</organism>
<accession>A0A7F5RMX8</accession>
<dbReference type="PRINTS" id="PR00299">
    <property type="entry name" value="ACRYSTALLIN"/>
</dbReference>
<dbReference type="GO" id="GO:0009408">
    <property type="term" value="P:response to heat"/>
    <property type="evidence" value="ECO:0007669"/>
    <property type="project" value="TreeGrafter"/>
</dbReference>
<dbReference type="GO" id="GO:0005737">
    <property type="term" value="C:cytoplasm"/>
    <property type="evidence" value="ECO:0007669"/>
    <property type="project" value="TreeGrafter"/>
</dbReference>
<dbReference type="KEGG" id="apln:108736376"/>
<evidence type="ECO:0000259" key="4">
    <source>
        <dbReference type="PROSITE" id="PS01031"/>
    </source>
</evidence>
<dbReference type="RefSeq" id="XP_025837379.1">
    <property type="nucleotide sequence ID" value="XM_025981594.1"/>
</dbReference>
<proteinExistence type="inferred from homology"/>
<keyword evidence="5" id="KW-1185">Reference proteome</keyword>
<dbReference type="GO" id="GO:0051082">
    <property type="term" value="F:unfolded protein binding"/>
    <property type="evidence" value="ECO:0007669"/>
    <property type="project" value="TreeGrafter"/>
</dbReference>
<dbReference type="PANTHER" id="PTHR45640:SF13">
    <property type="entry name" value="HEAT SHOCK PROTEIN 22-RELATED"/>
    <property type="match status" value="1"/>
</dbReference>
<reference evidence="6" key="1">
    <citation type="submission" date="2025-08" db="UniProtKB">
        <authorList>
            <consortium name="RefSeq"/>
        </authorList>
    </citation>
    <scope>IDENTIFICATION</scope>
    <source>
        <tissue evidence="6">Entire body</tissue>
    </source>
</reference>
<dbReference type="GO" id="GO:0005634">
    <property type="term" value="C:nucleus"/>
    <property type="evidence" value="ECO:0007669"/>
    <property type="project" value="TreeGrafter"/>
</dbReference>
<dbReference type="InterPro" id="IPR001436">
    <property type="entry name" value="Alpha-crystallin/sHSP_animal"/>
</dbReference>
<dbReference type="Pfam" id="PF00011">
    <property type="entry name" value="HSP20"/>
    <property type="match status" value="1"/>
</dbReference>
<comment type="similarity">
    <text evidence="2 3">Belongs to the small heat shock protein (HSP20) family.</text>
</comment>
<dbReference type="CDD" id="cd06526">
    <property type="entry name" value="metazoan_ACD"/>
    <property type="match status" value="1"/>
</dbReference>
<dbReference type="SUPFAM" id="SSF49764">
    <property type="entry name" value="HSP20-like chaperones"/>
    <property type="match status" value="1"/>
</dbReference>
<dbReference type="InParanoid" id="A0A7F5RMX8"/>
<dbReference type="OrthoDB" id="1431247at2759"/>
<dbReference type="PANTHER" id="PTHR45640">
    <property type="entry name" value="HEAT SHOCK PROTEIN HSP-12.2-RELATED"/>
    <property type="match status" value="1"/>
</dbReference>
<protein>
    <submittedName>
        <fullName evidence="6">Alpha-crystallin B chain-like</fullName>
    </submittedName>
</protein>
<dbReference type="GO" id="GO:0042026">
    <property type="term" value="P:protein refolding"/>
    <property type="evidence" value="ECO:0007669"/>
    <property type="project" value="TreeGrafter"/>
</dbReference>
<evidence type="ECO:0000256" key="2">
    <source>
        <dbReference type="PROSITE-ProRule" id="PRU00285"/>
    </source>
</evidence>
<dbReference type="Proteomes" id="UP000192223">
    <property type="component" value="Unplaced"/>
</dbReference>
<feature type="domain" description="SHSP" evidence="4">
    <location>
        <begin position="92"/>
        <end position="201"/>
    </location>
</feature>
<name>A0A7F5RMX8_AGRPL</name>
<evidence type="ECO:0000256" key="3">
    <source>
        <dbReference type="RuleBase" id="RU003616"/>
    </source>
</evidence>
<evidence type="ECO:0000313" key="5">
    <source>
        <dbReference type="Proteomes" id="UP000192223"/>
    </source>
</evidence>
<dbReference type="PROSITE" id="PS01031">
    <property type="entry name" value="SHSP"/>
    <property type="match status" value="1"/>
</dbReference>
<keyword evidence="1" id="KW-0346">Stress response</keyword>
<dbReference type="AlphaFoldDB" id="A0A7F5RMX8"/>
<gene>
    <name evidence="6" type="primary">LOC108736376</name>
</gene>
<sequence length="212" mass="24008">MSLIPWHTAGPSRALLDPYFGLRLDDKFLNPAALPPWETRAPWHGRLRRPSPLIPWHTSGPSRALDPYFGLRLSDENLLDPLTMAPWERSYSWDTLLSTDAASIKENKDKFEVNVDVQHFLPHEIKVTSSGNMLTVEGKHEEKPDEHGSISRHFVRKYVLPEDHDPNHIQSHISSDGVLTITAPKISTDGTIPRAIPIQHTGKPKKAIKHHK</sequence>
<dbReference type="Gene3D" id="2.60.40.790">
    <property type="match status" value="1"/>
</dbReference>
<dbReference type="InterPro" id="IPR008978">
    <property type="entry name" value="HSP20-like_chaperone"/>
</dbReference>
<evidence type="ECO:0000313" key="6">
    <source>
        <dbReference type="RefSeq" id="XP_025837379.1"/>
    </source>
</evidence>